<keyword evidence="2" id="KW-1185">Reference proteome</keyword>
<proteinExistence type="predicted"/>
<evidence type="ECO:0000313" key="1">
    <source>
        <dbReference type="EMBL" id="GCL36397.1"/>
    </source>
</evidence>
<gene>
    <name evidence="1" type="ORF">SR1949_15010</name>
</gene>
<organism evidence="1 2">
    <name type="scientific">Sphaerospermopsis reniformis</name>
    <dbReference type="NCBI Taxonomy" id="531300"/>
    <lineage>
        <taxon>Bacteria</taxon>
        <taxon>Bacillati</taxon>
        <taxon>Cyanobacteriota</taxon>
        <taxon>Cyanophyceae</taxon>
        <taxon>Nostocales</taxon>
        <taxon>Aphanizomenonaceae</taxon>
        <taxon>Sphaerospermopsis</taxon>
    </lineage>
</organism>
<evidence type="ECO:0000313" key="2">
    <source>
        <dbReference type="Proteomes" id="UP000300142"/>
    </source>
</evidence>
<sequence length="76" mass="8231">MGTSKTSKTSKLRITNYELQITNFSKVILSGKELCAPNFVVAKAPAAAPQTTASFKGLPGLYLSGFWLYLGLTQFI</sequence>
<reference evidence="2" key="1">
    <citation type="submission" date="2019-02" db="EMBL/GenBank/DDBJ databases">
        <title>Draft genome sequence of Sphaerospermopsis reniformis NIES-1949.</title>
        <authorList>
            <person name="Yamaguchi H."/>
            <person name="Suzuki S."/>
            <person name="Kawachi M."/>
        </authorList>
    </citation>
    <scope>NUCLEOTIDE SEQUENCE [LARGE SCALE GENOMIC DNA]</scope>
    <source>
        <strain evidence="2">NIES-1949</strain>
    </source>
</reference>
<dbReference type="Proteomes" id="UP000300142">
    <property type="component" value="Unassembled WGS sequence"/>
</dbReference>
<name>A0A479ZV24_9CYAN</name>
<accession>A0A479ZV24</accession>
<dbReference type="EMBL" id="BJCE01000036">
    <property type="protein sequence ID" value="GCL36397.1"/>
    <property type="molecule type" value="Genomic_DNA"/>
</dbReference>
<protein>
    <submittedName>
        <fullName evidence="1">Uncharacterized protein</fullName>
    </submittedName>
</protein>
<dbReference type="AlphaFoldDB" id="A0A479ZV24"/>
<comment type="caution">
    <text evidence="1">The sequence shown here is derived from an EMBL/GenBank/DDBJ whole genome shotgun (WGS) entry which is preliminary data.</text>
</comment>